<dbReference type="Gramene" id="TraesCS1B03G0724100.1">
    <property type="protein sequence ID" value="TraesCS1B03G0724100.1.CDS"/>
    <property type="gene ID" value="TraesCS1B03G0724100"/>
</dbReference>
<dbReference type="PROSITE" id="PS50181">
    <property type="entry name" value="FBOX"/>
    <property type="match status" value="1"/>
</dbReference>
<sequence>MAPELTMLPGDVIAEVLRRLEPHSLGSSRRVCRAWRDTVDARLRGHLLSRSVRGIFINFPRFTFSEFFSRPSTGPAICGGLDFLPCTMGVKVTDHCNGLLLCRDQSPDDARPCEYVVNPATRRWTRLPQRPRPHVPGSGQTAYLAFEPAVSSHYEVFLIPCVPAADESDDDDDDNPLLESEWPPASYVMHVFSSATQRWDETTFLREGEAAGIVANMHTDSEDDRYRYRAVYWQSALYVHCQHGYLTRMSLLDHTYSVIKLPNAKHPNRHLGRSVRGVYFAISCSWDGFLQLWYLNESCSRTEWVLKHDTHLQIFEHEDQLGRRWILQDVNHRKWFFEHNGNKYGDYRAPVEEKYDWNSDEDNIIDIEDNAGEGYHDGLYFLGFHPYKEIAFLISSGRGARGMAYDWNNLKFQDLGNVCPADFDPSCGLPRGETDTAFPYTPCWIGEFPGNELESLLEDEELSMKKLELEEESNFTCMDEYELRKFCGHAKRVKDRTAKIRHRRRTTAR</sequence>
<dbReference type="SUPFAM" id="SSF81383">
    <property type="entry name" value="F-box domain"/>
    <property type="match status" value="1"/>
</dbReference>
<feature type="domain" description="F-box" evidence="1">
    <location>
        <begin position="2"/>
        <end position="51"/>
    </location>
</feature>
<dbReference type="OMA" id="DARPCEY"/>
<dbReference type="RefSeq" id="XP_044370355.1">
    <property type="nucleotide sequence ID" value="XM_044514420.1"/>
</dbReference>
<dbReference type="PANTHER" id="PTHR34591:SF22">
    <property type="entry name" value="F-BOX DOMAIN-CONTAINING PROTEIN"/>
    <property type="match status" value="1"/>
</dbReference>
<dbReference type="Gramene" id="TraesRN1B0100730300.1">
    <property type="protein sequence ID" value="TraesRN1B0100730300.1"/>
    <property type="gene ID" value="TraesRN1B0100730300"/>
</dbReference>
<proteinExistence type="predicted"/>
<reference evidence="2" key="2">
    <citation type="submission" date="2018-10" db="UniProtKB">
        <authorList>
            <consortium name="EnsemblPlants"/>
        </authorList>
    </citation>
    <scope>IDENTIFICATION</scope>
</reference>
<reference evidence="2" key="1">
    <citation type="submission" date="2018-08" db="EMBL/GenBank/DDBJ databases">
        <authorList>
            <person name="Rossello M."/>
        </authorList>
    </citation>
    <scope>NUCLEOTIDE SEQUENCE [LARGE SCALE GENOMIC DNA]</scope>
    <source>
        <strain evidence="2">cv. Chinese Spring</strain>
    </source>
</reference>
<dbReference type="Gramene" id="TraesPARA_EIv1.0_0173010.1">
    <property type="protein sequence ID" value="TraesPARA_EIv1.0_0173010.1.CDS"/>
    <property type="gene ID" value="TraesPARA_EIv1.0_0173010"/>
</dbReference>
<dbReference type="PANTHER" id="PTHR34591">
    <property type="entry name" value="OS03G0653100 PROTEIN-RELATED"/>
    <property type="match status" value="1"/>
</dbReference>
<name>A0A3B5YYL6_WHEAT</name>
<evidence type="ECO:0000313" key="2">
    <source>
        <dbReference type="EnsemblPlants" id="TraesCS1B02G256800.1"/>
    </source>
</evidence>
<keyword evidence="3" id="KW-1185">Reference proteome</keyword>
<dbReference type="AlphaFoldDB" id="A0A3B5YYL6"/>
<dbReference type="Gramene" id="TraesROB_scaffold_026781_01G000100.1">
    <property type="protein sequence ID" value="TraesROB_scaffold_026781_01G000100.1"/>
    <property type="gene ID" value="TraesROB_scaffold_026781_01G000100"/>
</dbReference>
<dbReference type="EnsemblPlants" id="TraesCS1B02G256800.1">
    <property type="protein sequence ID" value="TraesCS1B02G256800.1"/>
    <property type="gene ID" value="TraesCS1B02G256800"/>
</dbReference>
<organism evidence="2">
    <name type="scientific">Triticum aestivum</name>
    <name type="common">Wheat</name>
    <dbReference type="NCBI Taxonomy" id="4565"/>
    <lineage>
        <taxon>Eukaryota</taxon>
        <taxon>Viridiplantae</taxon>
        <taxon>Streptophyta</taxon>
        <taxon>Embryophyta</taxon>
        <taxon>Tracheophyta</taxon>
        <taxon>Spermatophyta</taxon>
        <taxon>Magnoliopsida</taxon>
        <taxon>Liliopsida</taxon>
        <taxon>Poales</taxon>
        <taxon>Poaceae</taxon>
        <taxon>BOP clade</taxon>
        <taxon>Pooideae</taxon>
        <taxon>Triticodae</taxon>
        <taxon>Triticeae</taxon>
        <taxon>Triticinae</taxon>
        <taxon>Triticum</taxon>
    </lineage>
</organism>
<dbReference type="STRING" id="4565.A0A3B5YYL6"/>
<dbReference type="Gene3D" id="1.20.1280.50">
    <property type="match status" value="1"/>
</dbReference>
<dbReference type="SMART" id="SM00256">
    <property type="entry name" value="FBOX"/>
    <property type="match status" value="1"/>
</dbReference>
<dbReference type="InterPro" id="IPR001810">
    <property type="entry name" value="F-box_dom"/>
</dbReference>
<evidence type="ECO:0000313" key="3">
    <source>
        <dbReference type="Proteomes" id="UP000019116"/>
    </source>
</evidence>
<dbReference type="OrthoDB" id="668684at2759"/>
<dbReference type="GeneID" id="123092614"/>
<evidence type="ECO:0000259" key="1">
    <source>
        <dbReference type="PROSITE" id="PS50181"/>
    </source>
</evidence>
<accession>A0A3B5YYL6</accession>
<dbReference type="InterPro" id="IPR036047">
    <property type="entry name" value="F-box-like_dom_sf"/>
</dbReference>
<dbReference type="Gramene" id="TraesCLE_scaffold_006084_01G000100.1">
    <property type="protein sequence ID" value="TraesCLE_scaffold_006084_01G000100.1"/>
    <property type="gene ID" value="TraesCLE_scaffold_006084_01G000100"/>
</dbReference>
<gene>
    <name evidence="2" type="primary">LOC123092614</name>
</gene>
<dbReference type="CDD" id="cd09917">
    <property type="entry name" value="F-box_SF"/>
    <property type="match status" value="1"/>
</dbReference>
<dbReference type="Pfam" id="PF00646">
    <property type="entry name" value="F-box"/>
    <property type="match status" value="1"/>
</dbReference>
<dbReference type="Proteomes" id="UP000019116">
    <property type="component" value="Chromosome 1B"/>
</dbReference>
<dbReference type="Gramene" id="TraesCS1B02G256800.1">
    <property type="protein sequence ID" value="TraesCS1B02G256800.1"/>
    <property type="gene ID" value="TraesCS1B02G256800"/>
</dbReference>
<protein>
    <recommendedName>
        <fullName evidence="1">F-box domain-containing protein</fullName>
    </recommendedName>
</protein>